<dbReference type="InterPro" id="IPR003594">
    <property type="entry name" value="HATPase_dom"/>
</dbReference>
<dbReference type="PANTHER" id="PTHR45436:SF5">
    <property type="entry name" value="SENSOR HISTIDINE KINASE TRCS"/>
    <property type="match status" value="1"/>
</dbReference>
<name>A0A318UP18_9SPHI</name>
<keyword evidence="11" id="KW-1185">Reference proteome</keyword>
<dbReference type="InterPro" id="IPR003661">
    <property type="entry name" value="HisK_dim/P_dom"/>
</dbReference>
<sequence length="433" mass="50107">MNKLLDKPLRLFTLYAFLVLACSVPAYFAIIDYIWLNEINEHNHIVSESTKKNLQALKLNDQELKQSILLWNRLKPETQLREVSALKADSLYNLYRKNQYIPAKGYDRFQGRVSYFELNGKKYSLTVETNVEETHETILAITAVTVFFFIVLLTGFILLNKRISSRLWKPFYHSLGQIKSFDLNSQVRPVFEKTDIAEFMEMNQSLNKLIEGNIMAYRQQREFTENASHELQTPMAIVQSKLDLLLQDPSVSSRQSRLIDQIQAALSRVSRINKNLLLLARMENQQFREKERTNLTALLEEVLELSEDFAYERGLKLKTRIEENITKACNKMLFEIMVSNLLMNAVLHSEHQGSIEVLLDQQQLRISNQGSVALLEDKLFKRFSTASSQNPGTGLGLAIVREICMNHNWQVAYDFQQGRHTFSVLFAENGIQN</sequence>
<dbReference type="SMART" id="SM00387">
    <property type="entry name" value="HATPase_c"/>
    <property type="match status" value="1"/>
</dbReference>
<gene>
    <name evidence="10" type="ORF">B0O44_101761</name>
</gene>
<protein>
    <recommendedName>
        <fullName evidence="2">histidine kinase</fullName>
        <ecNumber evidence="2">2.7.13.3</ecNumber>
    </recommendedName>
</protein>
<dbReference type="EC" id="2.7.13.3" evidence="2"/>
<evidence type="ECO:0000256" key="5">
    <source>
        <dbReference type="ARBA" id="ARBA00022692"/>
    </source>
</evidence>
<evidence type="ECO:0000259" key="9">
    <source>
        <dbReference type="PROSITE" id="PS50109"/>
    </source>
</evidence>
<keyword evidence="6 10" id="KW-0418">Kinase</keyword>
<evidence type="ECO:0000256" key="7">
    <source>
        <dbReference type="ARBA" id="ARBA00022989"/>
    </source>
</evidence>
<reference evidence="10 11" key="1">
    <citation type="submission" date="2018-06" db="EMBL/GenBank/DDBJ databases">
        <title>Genomic Encyclopedia of Archaeal and Bacterial Type Strains, Phase II (KMG-II): from individual species to whole genera.</title>
        <authorList>
            <person name="Goeker M."/>
        </authorList>
    </citation>
    <scope>NUCLEOTIDE SEQUENCE [LARGE SCALE GENOMIC DNA]</scope>
    <source>
        <strain evidence="10 11">DSM 27372</strain>
    </source>
</reference>
<dbReference type="EMBL" id="QKLU01000001">
    <property type="protein sequence ID" value="PYF77280.1"/>
    <property type="molecule type" value="Genomic_DNA"/>
</dbReference>
<dbReference type="OrthoDB" id="1522504at2"/>
<evidence type="ECO:0000256" key="6">
    <source>
        <dbReference type="ARBA" id="ARBA00022777"/>
    </source>
</evidence>
<keyword evidence="4" id="KW-0808">Transferase</keyword>
<evidence type="ECO:0000313" key="10">
    <source>
        <dbReference type="EMBL" id="PYF77280.1"/>
    </source>
</evidence>
<dbReference type="SUPFAM" id="SSF47384">
    <property type="entry name" value="Homodimeric domain of signal transducing histidine kinase"/>
    <property type="match status" value="1"/>
</dbReference>
<dbReference type="AlphaFoldDB" id="A0A318UP18"/>
<evidence type="ECO:0000313" key="11">
    <source>
        <dbReference type="Proteomes" id="UP000248198"/>
    </source>
</evidence>
<organism evidence="10 11">
    <name type="scientific">Pedobacter nutrimenti</name>
    <dbReference type="NCBI Taxonomy" id="1241337"/>
    <lineage>
        <taxon>Bacteria</taxon>
        <taxon>Pseudomonadati</taxon>
        <taxon>Bacteroidota</taxon>
        <taxon>Sphingobacteriia</taxon>
        <taxon>Sphingobacteriales</taxon>
        <taxon>Sphingobacteriaceae</taxon>
        <taxon>Pedobacter</taxon>
    </lineage>
</organism>
<feature type="domain" description="Histidine kinase" evidence="9">
    <location>
        <begin position="226"/>
        <end position="430"/>
    </location>
</feature>
<accession>A0A318UP18</accession>
<evidence type="ECO:0000256" key="1">
    <source>
        <dbReference type="ARBA" id="ARBA00000085"/>
    </source>
</evidence>
<dbReference type="InterPro" id="IPR036890">
    <property type="entry name" value="HATPase_C_sf"/>
</dbReference>
<keyword evidence="7 8" id="KW-1133">Transmembrane helix</keyword>
<dbReference type="InterPro" id="IPR005467">
    <property type="entry name" value="His_kinase_dom"/>
</dbReference>
<dbReference type="Pfam" id="PF00512">
    <property type="entry name" value="HisKA"/>
    <property type="match status" value="1"/>
</dbReference>
<dbReference type="GO" id="GO:0005886">
    <property type="term" value="C:plasma membrane"/>
    <property type="evidence" value="ECO:0007669"/>
    <property type="project" value="TreeGrafter"/>
</dbReference>
<dbReference type="InterPro" id="IPR050428">
    <property type="entry name" value="TCS_sensor_his_kinase"/>
</dbReference>
<keyword evidence="8" id="KW-0472">Membrane</keyword>
<keyword evidence="5 8" id="KW-0812">Transmembrane</keyword>
<dbReference type="Gene3D" id="1.10.287.130">
    <property type="match status" value="1"/>
</dbReference>
<dbReference type="PROSITE" id="PS51257">
    <property type="entry name" value="PROKAR_LIPOPROTEIN"/>
    <property type="match status" value="1"/>
</dbReference>
<dbReference type="SUPFAM" id="SSF55874">
    <property type="entry name" value="ATPase domain of HSP90 chaperone/DNA topoisomerase II/histidine kinase"/>
    <property type="match status" value="1"/>
</dbReference>
<dbReference type="Proteomes" id="UP000248198">
    <property type="component" value="Unassembled WGS sequence"/>
</dbReference>
<comment type="caution">
    <text evidence="10">The sequence shown here is derived from an EMBL/GenBank/DDBJ whole genome shotgun (WGS) entry which is preliminary data.</text>
</comment>
<dbReference type="SMART" id="SM00388">
    <property type="entry name" value="HisKA"/>
    <property type="match status" value="1"/>
</dbReference>
<dbReference type="Gene3D" id="3.30.565.10">
    <property type="entry name" value="Histidine kinase-like ATPase, C-terminal domain"/>
    <property type="match status" value="1"/>
</dbReference>
<comment type="catalytic activity">
    <reaction evidence="1">
        <text>ATP + protein L-histidine = ADP + protein N-phospho-L-histidine.</text>
        <dbReference type="EC" id="2.7.13.3"/>
    </reaction>
</comment>
<feature type="transmembrane region" description="Helical" evidence="8">
    <location>
        <begin position="12"/>
        <end position="36"/>
    </location>
</feature>
<dbReference type="GO" id="GO:0000155">
    <property type="term" value="F:phosphorelay sensor kinase activity"/>
    <property type="evidence" value="ECO:0007669"/>
    <property type="project" value="InterPro"/>
</dbReference>
<feature type="transmembrane region" description="Helical" evidence="8">
    <location>
        <begin position="138"/>
        <end position="159"/>
    </location>
</feature>
<keyword evidence="3" id="KW-0597">Phosphoprotein</keyword>
<dbReference type="Pfam" id="PF02518">
    <property type="entry name" value="HATPase_c"/>
    <property type="match status" value="1"/>
</dbReference>
<evidence type="ECO:0000256" key="8">
    <source>
        <dbReference type="SAM" id="Phobius"/>
    </source>
</evidence>
<dbReference type="PROSITE" id="PS50109">
    <property type="entry name" value="HIS_KIN"/>
    <property type="match status" value="1"/>
</dbReference>
<dbReference type="RefSeq" id="WP_110827341.1">
    <property type="nucleotide sequence ID" value="NZ_QKLU01000001.1"/>
</dbReference>
<dbReference type="InterPro" id="IPR036097">
    <property type="entry name" value="HisK_dim/P_sf"/>
</dbReference>
<dbReference type="CDD" id="cd00082">
    <property type="entry name" value="HisKA"/>
    <property type="match status" value="1"/>
</dbReference>
<evidence type="ECO:0000256" key="2">
    <source>
        <dbReference type="ARBA" id="ARBA00012438"/>
    </source>
</evidence>
<dbReference type="PANTHER" id="PTHR45436">
    <property type="entry name" value="SENSOR HISTIDINE KINASE YKOH"/>
    <property type="match status" value="1"/>
</dbReference>
<proteinExistence type="predicted"/>
<evidence type="ECO:0000256" key="3">
    <source>
        <dbReference type="ARBA" id="ARBA00022553"/>
    </source>
</evidence>
<evidence type="ECO:0000256" key="4">
    <source>
        <dbReference type="ARBA" id="ARBA00022679"/>
    </source>
</evidence>